<dbReference type="EMBL" id="FPHG01000013">
    <property type="protein sequence ID" value="SFV51891.1"/>
    <property type="molecule type" value="Genomic_DNA"/>
</dbReference>
<sequence>MILKFIVFTLVGLVAYKFITGRLPFLTNSNNKKLNQDDEKKIEDDTLIECDKCGTFVTYKESIIVKGKVYCSKECAGF</sequence>
<dbReference type="NCBIfam" id="NF041023">
    <property type="entry name" value="PP0621_fam"/>
    <property type="match status" value="1"/>
</dbReference>
<dbReference type="Gene3D" id="2.30.170.10">
    <property type="match status" value="1"/>
</dbReference>
<proteinExistence type="predicted"/>
<gene>
    <name evidence="1" type="ORF">MNB_SV-9-1372</name>
</gene>
<organism evidence="1">
    <name type="scientific">hydrothermal vent metagenome</name>
    <dbReference type="NCBI Taxonomy" id="652676"/>
    <lineage>
        <taxon>unclassified sequences</taxon>
        <taxon>metagenomes</taxon>
        <taxon>ecological metagenomes</taxon>
    </lineage>
</organism>
<protein>
    <recommendedName>
        <fullName evidence="2">Prokaryotic metallothionein</fullName>
    </recommendedName>
</protein>
<evidence type="ECO:0008006" key="2">
    <source>
        <dbReference type="Google" id="ProtNLM"/>
    </source>
</evidence>
<accession>A0A1W1BE93</accession>
<reference evidence="1" key="1">
    <citation type="submission" date="2016-10" db="EMBL/GenBank/DDBJ databases">
        <authorList>
            <person name="de Groot N.N."/>
        </authorList>
    </citation>
    <scope>NUCLEOTIDE SEQUENCE</scope>
</reference>
<name>A0A1W1BE93_9ZZZZ</name>
<dbReference type="AlphaFoldDB" id="A0A1W1BE93"/>
<dbReference type="InterPro" id="IPR049708">
    <property type="entry name" value="PP0621-like"/>
</dbReference>
<evidence type="ECO:0000313" key="1">
    <source>
        <dbReference type="EMBL" id="SFV51891.1"/>
    </source>
</evidence>